<dbReference type="InterPro" id="IPR001232">
    <property type="entry name" value="SKP1-like"/>
</dbReference>
<comment type="similarity">
    <text evidence="2">Belongs to the SKP1 family.</text>
</comment>
<dbReference type="GO" id="GO:0006511">
    <property type="term" value="P:ubiquitin-dependent protein catabolic process"/>
    <property type="evidence" value="ECO:0007669"/>
    <property type="project" value="InterPro"/>
</dbReference>
<evidence type="ECO:0000259" key="5">
    <source>
        <dbReference type="Pfam" id="PF03931"/>
    </source>
</evidence>
<dbReference type="GO" id="GO:0009867">
    <property type="term" value="P:jasmonic acid mediated signaling pathway"/>
    <property type="evidence" value="ECO:0007669"/>
    <property type="project" value="UniProtKB-ARBA"/>
</dbReference>
<evidence type="ECO:0000256" key="3">
    <source>
        <dbReference type="ARBA" id="ARBA00022786"/>
    </source>
</evidence>
<dbReference type="InterPro" id="IPR016073">
    <property type="entry name" value="Skp1_comp_POZ"/>
</dbReference>
<keyword evidence="3" id="KW-0833">Ubl conjugation pathway</keyword>
<evidence type="ECO:0000256" key="1">
    <source>
        <dbReference type="ARBA" id="ARBA00004906"/>
    </source>
</evidence>
<dbReference type="SMART" id="SM00512">
    <property type="entry name" value="Skp1"/>
    <property type="match status" value="1"/>
</dbReference>
<dbReference type="InterPro" id="IPR036296">
    <property type="entry name" value="SKP1-like_dim_sf"/>
</dbReference>
<dbReference type="SUPFAM" id="SSF54695">
    <property type="entry name" value="POZ domain"/>
    <property type="match status" value="1"/>
</dbReference>
<dbReference type="PANTHER" id="PTHR11165">
    <property type="entry name" value="SKP1"/>
    <property type="match status" value="1"/>
</dbReference>
<evidence type="ECO:0000313" key="7">
    <source>
        <dbReference type="Proteomes" id="UP000652761"/>
    </source>
</evidence>
<dbReference type="Proteomes" id="UP000652761">
    <property type="component" value="Unassembled WGS sequence"/>
</dbReference>
<dbReference type="GO" id="GO:0016567">
    <property type="term" value="P:protein ubiquitination"/>
    <property type="evidence" value="ECO:0007669"/>
    <property type="project" value="UniProtKB-UniPathway"/>
</dbReference>
<comment type="caution">
    <text evidence="6">The sequence shown here is derived from an EMBL/GenBank/DDBJ whole genome shotgun (WGS) entry which is preliminary data.</text>
</comment>
<protein>
    <recommendedName>
        <fullName evidence="5">SKP1 component POZ domain-containing protein</fullName>
    </recommendedName>
</protein>
<dbReference type="Pfam" id="PF03931">
    <property type="entry name" value="Skp1_POZ"/>
    <property type="match status" value="1"/>
</dbReference>
<sequence>MLDKTVSSSSSSSMGEIKKVVLLRSYDGVEFEVEESLAGLSETINHAMEDAFAIDDVIPLHPQHHQEHSRQESGRESWGGGEGGETTGKDLKEWDEVYIDIDMGTLYHLILAMNYLEVKELLELPQTTTLKRKR</sequence>
<gene>
    <name evidence="6" type="ORF">Taro_055940</name>
</gene>
<comment type="pathway">
    <text evidence="1">Protein modification; protein ubiquitination.</text>
</comment>
<evidence type="ECO:0000256" key="4">
    <source>
        <dbReference type="SAM" id="MobiDB-lite"/>
    </source>
</evidence>
<name>A0A843XUR7_COLES</name>
<dbReference type="SUPFAM" id="SSF81382">
    <property type="entry name" value="Skp1 dimerisation domain-like"/>
    <property type="match status" value="1"/>
</dbReference>
<dbReference type="InterPro" id="IPR011333">
    <property type="entry name" value="SKP1/BTB/POZ_sf"/>
</dbReference>
<evidence type="ECO:0000313" key="6">
    <source>
        <dbReference type="EMBL" id="MQM22883.1"/>
    </source>
</evidence>
<dbReference type="EMBL" id="NMUH01014281">
    <property type="protein sequence ID" value="MQM22883.1"/>
    <property type="molecule type" value="Genomic_DNA"/>
</dbReference>
<feature type="compositionally biased region" description="Gly residues" evidence="4">
    <location>
        <begin position="77"/>
        <end position="86"/>
    </location>
</feature>
<proteinExistence type="inferred from homology"/>
<dbReference type="Gene3D" id="3.30.710.10">
    <property type="entry name" value="Potassium Channel Kv1.1, Chain A"/>
    <property type="match status" value="1"/>
</dbReference>
<feature type="domain" description="SKP1 component POZ" evidence="5">
    <location>
        <begin position="19"/>
        <end position="60"/>
    </location>
</feature>
<organism evidence="6 7">
    <name type="scientific">Colocasia esculenta</name>
    <name type="common">Wild taro</name>
    <name type="synonym">Arum esculentum</name>
    <dbReference type="NCBI Taxonomy" id="4460"/>
    <lineage>
        <taxon>Eukaryota</taxon>
        <taxon>Viridiplantae</taxon>
        <taxon>Streptophyta</taxon>
        <taxon>Embryophyta</taxon>
        <taxon>Tracheophyta</taxon>
        <taxon>Spermatophyta</taxon>
        <taxon>Magnoliopsida</taxon>
        <taxon>Liliopsida</taxon>
        <taxon>Araceae</taxon>
        <taxon>Aroideae</taxon>
        <taxon>Colocasieae</taxon>
        <taxon>Colocasia</taxon>
    </lineage>
</organism>
<keyword evidence="7" id="KW-1185">Reference proteome</keyword>
<feature type="region of interest" description="Disordered" evidence="4">
    <location>
        <begin position="60"/>
        <end position="89"/>
    </location>
</feature>
<feature type="compositionally biased region" description="Basic and acidic residues" evidence="4">
    <location>
        <begin position="64"/>
        <end position="75"/>
    </location>
</feature>
<reference evidence="6" key="1">
    <citation type="submission" date="2017-07" db="EMBL/GenBank/DDBJ databases">
        <title>Taro Niue Genome Assembly and Annotation.</title>
        <authorList>
            <person name="Atibalentja N."/>
            <person name="Keating K."/>
            <person name="Fields C.J."/>
        </authorList>
    </citation>
    <scope>NUCLEOTIDE SEQUENCE</scope>
    <source>
        <strain evidence="6">Niue_2</strain>
        <tissue evidence="6">Leaf</tissue>
    </source>
</reference>
<dbReference type="AlphaFoldDB" id="A0A843XUR7"/>
<dbReference type="InterPro" id="IPR016897">
    <property type="entry name" value="SKP1"/>
</dbReference>
<dbReference type="UniPathway" id="UPA00143"/>
<accession>A0A843XUR7</accession>
<evidence type="ECO:0000256" key="2">
    <source>
        <dbReference type="ARBA" id="ARBA00009993"/>
    </source>
</evidence>